<sequence length="244" mass="26725">MCGGIAALTLGVSFVLVTTRGAGDRRREQSPPKCLHCSGAHSLAWRGCPSPEALGARCGTEGDSDSIFNTKATGAIFRQCSVKETNLSTSGRGTCLSHHNCIGGIQFYPFGRAPARDCYSPYTNPHHSQYPHLYPYRFAPLQPFPTTPSSYPWYSGTGPKRLFIESLEEGPGVSEEYSWSWSISSSTWSLMAVHPNRVPPVMKEPTVALWNANGVAGKKAELESFLTKHRVDVMLLGEYHCVLQ</sequence>
<reference evidence="2" key="1">
    <citation type="submission" date="2020-11" db="EMBL/GenBank/DDBJ databases">
        <authorList>
            <person name="Tran Van P."/>
        </authorList>
    </citation>
    <scope>NUCLEOTIDE SEQUENCE</scope>
</reference>
<name>A0A7R9DZA7_9NEOP</name>
<dbReference type="EMBL" id="OB792802">
    <property type="protein sequence ID" value="CAD7424540.1"/>
    <property type="molecule type" value="Genomic_DNA"/>
</dbReference>
<feature type="chain" id="PRO_5030817648" evidence="1">
    <location>
        <begin position="24"/>
        <end position="244"/>
    </location>
</feature>
<proteinExistence type="predicted"/>
<organism evidence="2">
    <name type="scientific">Timema monikensis</name>
    <dbReference type="NCBI Taxonomy" id="170555"/>
    <lineage>
        <taxon>Eukaryota</taxon>
        <taxon>Metazoa</taxon>
        <taxon>Ecdysozoa</taxon>
        <taxon>Arthropoda</taxon>
        <taxon>Hexapoda</taxon>
        <taxon>Insecta</taxon>
        <taxon>Pterygota</taxon>
        <taxon>Neoptera</taxon>
        <taxon>Polyneoptera</taxon>
        <taxon>Phasmatodea</taxon>
        <taxon>Timematodea</taxon>
        <taxon>Timematoidea</taxon>
        <taxon>Timematidae</taxon>
        <taxon>Timema</taxon>
    </lineage>
</organism>
<accession>A0A7R9DZA7</accession>
<evidence type="ECO:0000256" key="1">
    <source>
        <dbReference type="SAM" id="SignalP"/>
    </source>
</evidence>
<evidence type="ECO:0000313" key="2">
    <source>
        <dbReference type="EMBL" id="CAD7424540.1"/>
    </source>
</evidence>
<keyword evidence="1" id="KW-0732">Signal</keyword>
<gene>
    <name evidence="2" type="ORF">TMSB3V08_LOCUS1479</name>
</gene>
<dbReference type="AlphaFoldDB" id="A0A7R9DZA7"/>
<protein>
    <submittedName>
        <fullName evidence="2">Uncharacterized protein</fullName>
    </submittedName>
</protein>
<feature type="signal peptide" evidence="1">
    <location>
        <begin position="1"/>
        <end position="23"/>
    </location>
</feature>